<name>A0A2S3YKF4_9HYPH</name>
<feature type="domain" description="SGNH" evidence="1">
    <location>
        <begin position="7"/>
        <end position="76"/>
    </location>
</feature>
<organism evidence="2 3">
    <name type="scientific">Sinorhizobium americanum</name>
    <dbReference type="NCBI Taxonomy" id="194963"/>
    <lineage>
        <taxon>Bacteria</taxon>
        <taxon>Pseudomonadati</taxon>
        <taxon>Pseudomonadota</taxon>
        <taxon>Alphaproteobacteria</taxon>
        <taxon>Hyphomicrobiales</taxon>
        <taxon>Rhizobiaceae</taxon>
        <taxon>Sinorhizobium/Ensifer group</taxon>
        <taxon>Sinorhizobium</taxon>
    </lineage>
</organism>
<dbReference type="AlphaFoldDB" id="A0A2S3YKF4"/>
<dbReference type="Proteomes" id="UP000237511">
    <property type="component" value="Unassembled WGS sequence"/>
</dbReference>
<evidence type="ECO:0000313" key="3">
    <source>
        <dbReference type="Proteomes" id="UP000237511"/>
    </source>
</evidence>
<reference evidence="2 3" key="1">
    <citation type="journal article" date="2014" name="Syst. Appl. Microbiol.">
        <title>Microsymbionts of Phaseolus vulgaris in acid and alkaline soils of Mexico.</title>
        <authorList>
            <person name="Verastegui-Valdes M.M."/>
            <person name="Zhang Y.J."/>
            <person name="Rivera-Orduna F.N."/>
            <person name="Cheng H.P."/>
            <person name="Sui X.H."/>
            <person name="Wang E.T."/>
        </authorList>
    </citation>
    <scope>NUCLEOTIDE SEQUENCE [LARGE SCALE GENOMIC DNA]</scope>
    <source>
        <strain evidence="2 3">FG01</strain>
    </source>
</reference>
<protein>
    <recommendedName>
        <fullName evidence="1">SGNH domain-containing protein</fullName>
    </recommendedName>
</protein>
<dbReference type="Pfam" id="PF19040">
    <property type="entry name" value="SGNH"/>
    <property type="match status" value="1"/>
</dbReference>
<accession>A0A2S3YKF4</accession>
<sequence length="89" mass="10467">MLGRYSDCKIYVSDYRRMRSRTLELLNQVAMKADVEVISYHDFLCDHTTCKTEIDGKYLYRDSGHLSYEGSELIARKTRLAERLIRAAR</sequence>
<proteinExistence type="predicted"/>
<evidence type="ECO:0000313" key="2">
    <source>
        <dbReference type="EMBL" id="POH28435.1"/>
    </source>
</evidence>
<comment type="caution">
    <text evidence="2">The sequence shown here is derived from an EMBL/GenBank/DDBJ whole genome shotgun (WGS) entry which is preliminary data.</text>
</comment>
<dbReference type="EMBL" id="LODU01000051">
    <property type="protein sequence ID" value="POH28435.1"/>
    <property type="molecule type" value="Genomic_DNA"/>
</dbReference>
<gene>
    <name evidence="2" type="ORF">ATY31_20085</name>
</gene>
<dbReference type="InterPro" id="IPR043968">
    <property type="entry name" value="SGNH"/>
</dbReference>
<evidence type="ECO:0000259" key="1">
    <source>
        <dbReference type="Pfam" id="PF19040"/>
    </source>
</evidence>